<keyword evidence="2" id="KW-0472">Membrane</keyword>
<feature type="compositionally biased region" description="Basic and acidic residues" evidence="1">
    <location>
        <begin position="68"/>
        <end position="78"/>
    </location>
</feature>
<evidence type="ECO:0000313" key="4">
    <source>
        <dbReference type="Proteomes" id="UP000026960"/>
    </source>
</evidence>
<reference evidence="3" key="1">
    <citation type="journal article" date="2009" name="Rice">
        <title>De Novo Next Generation Sequencing of Plant Genomes.</title>
        <authorList>
            <person name="Rounsley S."/>
            <person name="Marri P.R."/>
            <person name="Yu Y."/>
            <person name="He R."/>
            <person name="Sisneros N."/>
            <person name="Goicoechea J.L."/>
            <person name="Lee S.J."/>
            <person name="Angelova A."/>
            <person name="Kudrna D."/>
            <person name="Luo M."/>
            <person name="Affourtit J."/>
            <person name="Desany B."/>
            <person name="Knight J."/>
            <person name="Niazi F."/>
            <person name="Egholm M."/>
            <person name="Wing R.A."/>
        </authorList>
    </citation>
    <scope>NUCLEOTIDE SEQUENCE [LARGE SCALE GENOMIC DNA]</scope>
    <source>
        <strain evidence="3">cv. IRGC 105608</strain>
    </source>
</reference>
<dbReference type="EnsemblPlants" id="OBART02G04870.1">
    <property type="protein sequence ID" value="OBART02G04870.1"/>
    <property type="gene ID" value="OBART02G04870"/>
</dbReference>
<sequence length="167" mass="18415">MASPLRRLRSWRVSRGATSPCSTSAASMAAARTTNTLHRLLPLARAVHSSLPPSRYGDPRSPPQARRPSGEVELSKLEKTPSDRFDEIEAAIHANLVNDIEAYKSSLMADHGFFERMLTSMGIKKSYTRDQTLWLCKLILIFFASGSVGIGFAKIDDRLKQAPSNAL</sequence>
<proteinExistence type="predicted"/>
<feature type="region of interest" description="Disordered" evidence="1">
    <location>
        <begin position="50"/>
        <end position="78"/>
    </location>
</feature>
<dbReference type="PaxDb" id="65489-OBART02G04870.1"/>
<dbReference type="Proteomes" id="UP000026960">
    <property type="component" value="Chromosome 2"/>
</dbReference>
<dbReference type="AlphaFoldDB" id="A0A0D3F130"/>
<protein>
    <submittedName>
        <fullName evidence="3">Uncharacterized protein</fullName>
    </submittedName>
</protein>
<dbReference type="HOGENOM" id="CLU_149600_0_0_1"/>
<evidence type="ECO:0000256" key="2">
    <source>
        <dbReference type="SAM" id="Phobius"/>
    </source>
</evidence>
<evidence type="ECO:0000313" key="3">
    <source>
        <dbReference type="EnsemblPlants" id="OBART02G04870.1"/>
    </source>
</evidence>
<keyword evidence="2" id="KW-0812">Transmembrane</keyword>
<organism evidence="3">
    <name type="scientific">Oryza barthii</name>
    <dbReference type="NCBI Taxonomy" id="65489"/>
    <lineage>
        <taxon>Eukaryota</taxon>
        <taxon>Viridiplantae</taxon>
        <taxon>Streptophyta</taxon>
        <taxon>Embryophyta</taxon>
        <taxon>Tracheophyta</taxon>
        <taxon>Spermatophyta</taxon>
        <taxon>Magnoliopsida</taxon>
        <taxon>Liliopsida</taxon>
        <taxon>Poales</taxon>
        <taxon>Poaceae</taxon>
        <taxon>BOP clade</taxon>
        <taxon>Oryzoideae</taxon>
        <taxon>Oryzeae</taxon>
        <taxon>Oryzinae</taxon>
        <taxon>Oryza</taxon>
    </lineage>
</organism>
<keyword evidence="4" id="KW-1185">Reference proteome</keyword>
<accession>A0A0D3F130</accession>
<feature type="transmembrane region" description="Helical" evidence="2">
    <location>
        <begin position="134"/>
        <end position="153"/>
    </location>
</feature>
<evidence type="ECO:0000256" key="1">
    <source>
        <dbReference type="SAM" id="MobiDB-lite"/>
    </source>
</evidence>
<name>A0A0D3F130_9ORYZ</name>
<reference evidence="3" key="2">
    <citation type="submission" date="2015-03" db="UniProtKB">
        <authorList>
            <consortium name="EnsemblPlants"/>
        </authorList>
    </citation>
    <scope>IDENTIFICATION</scope>
</reference>
<keyword evidence="2" id="KW-1133">Transmembrane helix</keyword>
<dbReference type="Gramene" id="OBART02G04870.1">
    <property type="protein sequence ID" value="OBART02G04870.1"/>
    <property type="gene ID" value="OBART02G04870"/>
</dbReference>